<keyword evidence="3" id="KW-1185">Reference proteome</keyword>
<dbReference type="EMBL" id="QJTI01000005">
    <property type="protein sequence ID" value="PYF03801.1"/>
    <property type="molecule type" value="Genomic_DNA"/>
</dbReference>
<evidence type="ECO:0000313" key="2">
    <source>
        <dbReference type="EMBL" id="PYF03801.1"/>
    </source>
</evidence>
<sequence>MASELRHNNAMTEQPSRPGLIRWLMTPPQAYLAYFVAVVLIGGVSFYVGSLKPNRHPGLVPATTSSAPVAK</sequence>
<keyword evidence="1" id="KW-0812">Transmembrane</keyword>
<feature type="transmembrane region" description="Helical" evidence="1">
    <location>
        <begin position="31"/>
        <end position="49"/>
    </location>
</feature>
<comment type="caution">
    <text evidence="2">The sequence shown here is derived from an EMBL/GenBank/DDBJ whole genome shotgun (WGS) entry which is preliminary data.</text>
</comment>
<proteinExistence type="predicted"/>
<name>A0A318TFU6_9BRAD</name>
<evidence type="ECO:0000256" key="1">
    <source>
        <dbReference type="SAM" id="Phobius"/>
    </source>
</evidence>
<reference evidence="2 3" key="1">
    <citation type="submission" date="2018-06" db="EMBL/GenBank/DDBJ databases">
        <title>Genomic Encyclopedia of Archaeal and Bacterial Type Strains, Phase II (KMG-II): from individual species to whole genera.</title>
        <authorList>
            <person name="Goeker M."/>
        </authorList>
    </citation>
    <scope>NUCLEOTIDE SEQUENCE [LARGE SCALE GENOMIC DNA]</scope>
    <source>
        <strain evidence="2 3">JCM 11668</strain>
    </source>
</reference>
<dbReference type="Proteomes" id="UP000248148">
    <property type="component" value="Unassembled WGS sequence"/>
</dbReference>
<accession>A0A318TFU6</accession>
<protein>
    <submittedName>
        <fullName evidence="2">Uncharacterized protein</fullName>
    </submittedName>
</protein>
<evidence type="ECO:0000313" key="3">
    <source>
        <dbReference type="Proteomes" id="UP000248148"/>
    </source>
</evidence>
<gene>
    <name evidence="2" type="ORF">BJ122_10558</name>
</gene>
<keyword evidence="1" id="KW-1133">Transmembrane helix</keyword>
<dbReference type="AlphaFoldDB" id="A0A318TFU6"/>
<keyword evidence="1" id="KW-0472">Membrane</keyword>
<organism evidence="2 3">
    <name type="scientific">Rhodopseudomonas faecalis</name>
    <dbReference type="NCBI Taxonomy" id="99655"/>
    <lineage>
        <taxon>Bacteria</taxon>
        <taxon>Pseudomonadati</taxon>
        <taxon>Pseudomonadota</taxon>
        <taxon>Alphaproteobacteria</taxon>
        <taxon>Hyphomicrobiales</taxon>
        <taxon>Nitrobacteraceae</taxon>
        <taxon>Rhodopseudomonas</taxon>
    </lineage>
</organism>